<dbReference type="EMBL" id="CP068393">
    <property type="protein sequence ID" value="QUC68167.1"/>
    <property type="molecule type" value="Genomic_DNA"/>
</dbReference>
<keyword evidence="1" id="KW-0808">Transferase</keyword>
<organism evidence="1 2">
    <name type="scientific">Aristaeella hokkaidonensis</name>
    <dbReference type="NCBI Taxonomy" id="3046382"/>
    <lineage>
        <taxon>Bacteria</taxon>
        <taxon>Bacillati</taxon>
        <taxon>Bacillota</taxon>
        <taxon>Clostridia</taxon>
        <taxon>Eubacteriales</taxon>
        <taxon>Aristaeellaceae</taxon>
        <taxon>Aristaeella</taxon>
    </lineage>
</organism>
<dbReference type="EC" id="2.7.1.48" evidence="1"/>
<proteinExistence type="predicted"/>
<keyword evidence="2" id="KW-1185">Reference proteome</keyword>
<accession>A0AC61MYM7</accession>
<sequence length="208" mass="23969">MLFIGICGASGSGKSTLADALREKLGEDRCQVLQQDAYYRDHSYLTFEQRVKLNYDEPGIFDHDLLLEDIQQLLNGGGITRKGYNFSEHRRDDKPDEIILPKDVLILEGIHCFYDKRLTEMMFLKLYMQVEADICLLRRIERDIIERGRDIQGIGEQYLNSVKPMFDKHIRNYVHDADVIVAHGGKNARIVDILAGYVQDELSKKSSM</sequence>
<keyword evidence="1" id="KW-0418">Kinase</keyword>
<protein>
    <submittedName>
        <fullName evidence="1">Uridine kinase</fullName>
        <ecNumber evidence="1">2.7.1.48</ecNumber>
    </submittedName>
</protein>
<evidence type="ECO:0000313" key="1">
    <source>
        <dbReference type="EMBL" id="QUC68167.1"/>
    </source>
</evidence>
<evidence type="ECO:0000313" key="2">
    <source>
        <dbReference type="Proteomes" id="UP000682782"/>
    </source>
</evidence>
<gene>
    <name evidence="1" type="primary">udk</name>
    <name evidence="1" type="ORF">JYE49_05600</name>
</gene>
<reference evidence="1" key="1">
    <citation type="submission" date="2021-01" db="EMBL/GenBank/DDBJ databases">
        <title>Complete genome sequence of Clostridiales bacterium R-7.</title>
        <authorList>
            <person name="Mahoney-Kurpe S.C."/>
            <person name="Palevich N."/>
            <person name="Koike S."/>
            <person name="Moon C.D."/>
            <person name="Attwood G.T."/>
        </authorList>
    </citation>
    <scope>NUCLEOTIDE SEQUENCE</scope>
    <source>
        <strain evidence="1">R-7</strain>
    </source>
</reference>
<dbReference type="Proteomes" id="UP000682782">
    <property type="component" value="Chromosome"/>
</dbReference>
<name>A0AC61MYM7_9FIRM</name>